<dbReference type="Gene3D" id="3.20.20.140">
    <property type="entry name" value="Metal-dependent hydrolases"/>
    <property type="match status" value="1"/>
</dbReference>
<protein>
    <submittedName>
        <fullName evidence="2">Amidohydrolase family protein</fullName>
    </submittedName>
</protein>
<feature type="domain" description="Amidohydrolase 3" evidence="1">
    <location>
        <begin position="43"/>
        <end position="498"/>
    </location>
</feature>
<dbReference type="SUPFAM" id="SSF51556">
    <property type="entry name" value="Metallo-dependent hydrolases"/>
    <property type="match status" value="1"/>
</dbReference>
<gene>
    <name evidence="2" type="ORF">NE663_00300</name>
</gene>
<dbReference type="PANTHER" id="PTHR22642">
    <property type="entry name" value="IMIDAZOLONEPROPIONASE"/>
    <property type="match status" value="1"/>
</dbReference>
<dbReference type="Proteomes" id="UP001524435">
    <property type="component" value="Unassembled WGS sequence"/>
</dbReference>
<sequence length="520" mass="58126">MKCYCGTIITVNANDDVVRYLVEDKGKIIYVGNELPKQYQNAEIIDLKEKALIPAFVDTHQHFASFSTFHSGLNVMGATSNREIAEMIKAFAKSKKAKTLIVFGASPYSVEEKRLISRSELDAVCAQQEVMVVKYDGHACVVNSKLLGKMKDKVQHLRGYHEESGEMNQEAFFAFSNYITNSLSLVDLIRNMQESLDFQAKRGIGCIHTVSGVGFKRDLDITLEKLFAQSLQNGFQIRVFPQSLDTKAAHSRKLPRIGGCFACALDGCFGSHDAAMNEAYTDEEGGNGVLYYSDKKIIAFCKKANREGLQIELHAIGDQAFDQACRALKAALDDYPRKDHRHGIIHACLPTETGMTICKEYQIQLLVQSAFIDWKQEPDSYLESIMGKKRVKRLNPLRTFMENGIVLAAGSDAPCTDPNPIDWMAKAVNHKEEAITIHQALRMCTYNGYYACFDETERGSLECGKIADMTVLSHNPYAMKKEELHHLQVEGLILNGEPYKSCKMNVVKTVLSGLLKKGKV</sequence>
<dbReference type="PANTHER" id="PTHR22642:SF22">
    <property type="entry name" value="EXOENZYMES REGULATORY PROTEIN AEPA"/>
    <property type="match status" value="1"/>
</dbReference>
<proteinExistence type="predicted"/>
<dbReference type="Gene3D" id="3.10.310.70">
    <property type="match status" value="1"/>
</dbReference>
<dbReference type="Pfam" id="PF07969">
    <property type="entry name" value="Amidohydro_3"/>
    <property type="match status" value="1"/>
</dbReference>
<evidence type="ECO:0000313" key="2">
    <source>
        <dbReference type="EMBL" id="MCQ5120701.1"/>
    </source>
</evidence>
<dbReference type="InterPro" id="IPR032466">
    <property type="entry name" value="Metal_Hydrolase"/>
</dbReference>
<dbReference type="RefSeq" id="WP_102267665.1">
    <property type="nucleotide sequence ID" value="NZ_CALVCM010000022.1"/>
</dbReference>
<evidence type="ECO:0000259" key="1">
    <source>
        <dbReference type="Pfam" id="PF07969"/>
    </source>
</evidence>
<dbReference type="Gene3D" id="2.30.40.10">
    <property type="entry name" value="Urease, subunit C, domain 1"/>
    <property type="match status" value="1"/>
</dbReference>
<keyword evidence="3" id="KW-1185">Reference proteome</keyword>
<reference evidence="2 3" key="1">
    <citation type="submission" date="2022-06" db="EMBL/GenBank/DDBJ databases">
        <title>Isolation of gut microbiota from human fecal samples.</title>
        <authorList>
            <person name="Pamer E.G."/>
            <person name="Barat B."/>
            <person name="Waligurski E."/>
            <person name="Medina S."/>
            <person name="Paddock L."/>
            <person name="Mostad J."/>
        </authorList>
    </citation>
    <scope>NUCLEOTIDE SEQUENCE [LARGE SCALE GENOMIC DNA]</scope>
    <source>
        <strain evidence="2 3">DFI.6.1</strain>
    </source>
</reference>
<dbReference type="EMBL" id="JANGCH010000001">
    <property type="protein sequence ID" value="MCQ5120701.1"/>
    <property type="molecule type" value="Genomic_DNA"/>
</dbReference>
<comment type="caution">
    <text evidence="2">The sequence shown here is derived from an EMBL/GenBank/DDBJ whole genome shotgun (WGS) entry which is preliminary data.</text>
</comment>
<dbReference type="InterPro" id="IPR011059">
    <property type="entry name" value="Metal-dep_hydrolase_composite"/>
</dbReference>
<accession>A0ABT1SHK2</accession>
<dbReference type="SUPFAM" id="SSF51338">
    <property type="entry name" value="Composite domain of metallo-dependent hydrolases"/>
    <property type="match status" value="1"/>
</dbReference>
<name>A0ABT1SHK2_9FIRM</name>
<evidence type="ECO:0000313" key="3">
    <source>
        <dbReference type="Proteomes" id="UP001524435"/>
    </source>
</evidence>
<dbReference type="InterPro" id="IPR013108">
    <property type="entry name" value="Amidohydro_3"/>
</dbReference>
<organism evidence="2 3">
    <name type="scientific">Massilicoli timonensis</name>
    <dbReference type="NCBI Taxonomy" id="2015901"/>
    <lineage>
        <taxon>Bacteria</taxon>
        <taxon>Bacillati</taxon>
        <taxon>Bacillota</taxon>
        <taxon>Erysipelotrichia</taxon>
        <taxon>Erysipelotrichales</taxon>
        <taxon>Erysipelotrichaceae</taxon>
        <taxon>Massilicoli</taxon>
    </lineage>
</organism>